<feature type="region of interest" description="Disordered" evidence="3">
    <location>
        <begin position="1"/>
        <end position="28"/>
    </location>
</feature>
<gene>
    <name evidence="6" type="ORF">K444DRAFT_193977</name>
</gene>
<dbReference type="PROSITE" id="PS50109">
    <property type="entry name" value="HIS_KIN"/>
    <property type="match status" value="1"/>
</dbReference>
<feature type="compositionally biased region" description="Pro residues" evidence="3">
    <location>
        <begin position="1"/>
        <end position="10"/>
    </location>
</feature>
<dbReference type="InterPro" id="IPR050956">
    <property type="entry name" value="2C_system_His_kinase"/>
</dbReference>
<keyword evidence="6" id="KW-0418">Kinase</keyword>
<dbReference type="InterPro" id="IPR001789">
    <property type="entry name" value="Sig_transdc_resp-reg_receiver"/>
</dbReference>
<dbReference type="Gene3D" id="3.40.50.2300">
    <property type="match status" value="1"/>
</dbReference>
<dbReference type="InterPro" id="IPR011006">
    <property type="entry name" value="CheY-like_superfamily"/>
</dbReference>
<dbReference type="InterPro" id="IPR003594">
    <property type="entry name" value="HATPase_dom"/>
</dbReference>
<dbReference type="PROSITE" id="PS50110">
    <property type="entry name" value="RESPONSE_REGULATORY"/>
    <property type="match status" value="1"/>
</dbReference>
<evidence type="ECO:0000259" key="5">
    <source>
        <dbReference type="PROSITE" id="PS50110"/>
    </source>
</evidence>
<dbReference type="SUPFAM" id="SSF47384">
    <property type="entry name" value="Homodimeric domain of signal transducing histidine kinase"/>
    <property type="match status" value="1"/>
</dbReference>
<dbReference type="CDD" id="cd17546">
    <property type="entry name" value="REC_hyHK_CKI1_RcsC-like"/>
    <property type="match status" value="1"/>
</dbReference>
<dbReference type="CDD" id="cd00082">
    <property type="entry name" value="HisKA"/>
    <property type="match status" value="1"/>
</dbReference>
<feature type="domain" description="Histidine kinase" evidence="4">
    <location>
        <begin position="572"/>
        <end position="861"/>
    </location>
</feature>
<dbReference type="SUPFAM" id="SSF55874">
    <property type="entry name" value="ATPase domain of HSP90 chaperone/DNA topoisomerase II/histidine kinase"/>
    <property type="match status" value="1"/>
</dbReference>
<dbReference type="InterPro" id="IPR004358">
    <property type="entry name" value="Sig_transdc_His_kin-like_C"/>
</dbReference>
<dbReference type="SMART" id="SM00388">
    <property type="entry name" value="HisKA"/>
    <property type="match status" value="1"/>
</dbReference>
<dbReference type="Gene3D" id="1.10.287.130">
    <property type="match status" value="1"/>
</dbReference>
<dbReference type="PRINTS" id="PR00344">
    <property type="entry name" value="BCTRLSENSOR"/>
</dbReference>
<dbReference type="PANTHER" id="PTHR43719:SF30">
    <property type="entry name" value="TWO-COMPONENT SYSTEM RESPONSE REGULATOR"/>
    <property type="match status" value="1"/>
</dbReference>
<dbReference type="EMBL" id="KZ613895">
    <property type="protein sequence ID" value="PMD52910.1"/>
    <property type="molecule type" value="Genomic_DNA"/>
</dbReference>
<dbReference type="InterPro" id="IPR003661">
    <property type="entry name" value="HisK_dim/P_dom"/>
</dbReference>
<keyword evidence="7" id="KW-1185">Reference proteome</keyword>
<dbReference type="PANTHER" id="PTHR43719">
    <property type="entry name" value="TWO-COMPONENT HISTIDINE KINASE"/>
    <property type="match status" value="1"/>
</dbReference>
<dbReference type="AlphaFoldDB" id="A0A2J6SQ93"/>
<keyword evidence="1 2" id="KW-0597">Phosphoprotein</keyword>
<dbReference type="GO" id="GO:0000155">
    <property type="term" value="F:phosphorelay sensor kinase activity"/>
    <property type="evidence" value="ECO:0007669"/>
    <property type="project" value="InterPro"/>
</dbReference>
<name>A0A2J6SQ93_9HELO</name>
<evidence type="ECO:0000256" key="1">
    <source>
        <dbReference type="ARBA" id="ARBA00022553"/>
    </source>
</evidence>
<dbReference type="SMART" id="SM00387">
    <property type="entry name" value="HATPase_c"/>
    <property type="match status" value="1"/>
</dbReference>
<dbReference type="RefSeq" id="XP_024729814.1">
    <property type="nucleotide sequence ID" value="XM_024870952.1"/>
</dbReference>
<dbReference type="Pfam" id="PF00072">
    <property type="entry name" value="Response_reg"/>
    <property type="match status" value="1"/>
</dbReference>
<dbReference type="STRING" id="1095630.A0A2J6SQ93"/>
<sequence>MAVPPLPAPSSFPATQLPNMDGKEVARARKDNPRRKIFDWISEPRPDSITPFQKFIVDLDWEKSPLGPMKHWPAQLRQMVLLVVQDPSPAVVYWGDNATIIYNEPYTQLIGRKHPALQGQDPKIEFAEIWDHFERLLANQRETAKTVVEANAFLLLFRHGFFEETFFSWKFVPIIGHEGWVVGSHATVVEVTREVLSDRRLKIVRSLSRQLSGSESIKDLWRRIILGIEGADKDIPLALLYSVADQKLASKRSKCPNLNETNGQASTICILESLIGIPVDHELAAESLDLGNDDTWLVSPLKKAIKEMTPVVVQVDDKLKDMFGRIEWRGHGVPATQVVVCPIIPADSKNVLAFLIIALNPRRPYDDDYRGFVHLLTQQVTIPELSAVILREEVQRRQQISTEEALARDRLYREVSEAETKFARFATRAPIGLGILTPEGLALSANDLWLELTQLEVGSSAVSWPAVLCEGEPDHVNEGWERMISRKKSVTMQTRLKRRWQAPDPDINGEAQYSETHILLAMHPDLDEFGEVTTVMSCITDVSGLKWSELQLRKKMDQAIEMKRQQERFIDMTSHEMRNPLSALIGCADAIITSLNELRTATRMGGVLNGTRNPHLEHNSEISKPLHLLDETIEAADTIIYCAMHQKRIIDDILTLSRLDSNLLLVSPEPSQPIHLVRSALKMFEAELKRAETKREVTEEPSLETLQVQWTLLDPSRVLQVLINLMTNAIKFTRTEPHRHIKITMGASLDKPSMSNSFGVQYVRKNSTSPDQTTKPEWGDGEIIYICITVTDTGRGLVESEIKNLFHLFAQASPKTHQTYGGSGLGLFISRQLVEMQGGEIGVASQAGKGSIFQFYVKTRRTTAPEEIQEKTDLQLLVREDALREACAVEISALQNGMKMPNIQLENVTPLSPALHILVVEDNLVNQKVVSKQLRKSGHFVSVANHGEEALEFIRGSEFWSEEGGGERLSVVLMDLEMPVMDGITCVKRIRELQRIGLIRGHVPVIAVTANARKDQIMMSMNAGMDDVTTKPYRMQDMLKQIEKLVARYTRMAMPGD</sequence>
<dbReference type="Gene3D" id="3.30.450.20">
    <property type="entry name" value="PAS domain"/>
    <property type="match status" value="2"/>
</dbReference>
<dbReference type="InterPro" id="IPR005467">
    <property type="entry name" value="His_kinase_dom"/>
</dbReference>
<dbReference type="InterPro" id="IPR036097">
    <property type="entry name" value="HisK_dim/P_sf"/>
</dbReference>
<organism evidence="6 7">
    <name type="scientific">Hyaloscypha bicolor E</name>
    <dbReference type="NCBI Taxonomy" id="1095630"/>
    <lineage>
        <taxon>Eukaryota</taxon>
        <taxon>Fungi</taxon>
        <taxon>Dikarya</taxon>
        <taxon>Ascomycota</taxon>
        <taxon>Pezizomycotina</taxon>
        <taxon>Leotiomycetes</taxon>
        <taxon>Helotiales</taxon>
        <taxon>Hyaloscyphaceae</taxon>
        <taxon>Hyaloscypha</taxon>
        <taxon>Hyaloscypha bicolor</taxon>
    </lineage>
</organism>
<accession>A0A2J6SQ93</accession>
<keyword evidence="6" id="KW-0808">Transferase</keyword>
<dbReference type="SUPFAM" id="SSF52172">
    <property type="entry name" value="CheY-like"/>
    <property type="match status" value="1"/>
</dbReference>
<dbReference type="InParanoid" id="A0A2J6SQ93"/>
<feature type="modified residue" description="4-aspartylphosphate" evidence="2">
    <location>
        <position position="975"/>
    </location>
</feature>
<evidence type="ECO:0000256" key="3">
    <source>
        <dbReference type="SAM" id="MobiDB-lite"/>
    </source>
</evidence>
<reference evidence="6 7" key="1">
    <citation type="submission" date="2016-04" db="EMBL/GenBank/DDBJ databases">
        <title>A degradative enzymes factory behind the ericoid mycorrhizal symbiosis.</title>
        <authorList>
            <consortium name="DOE Joint Genome Institute"/>
            <person name="Martino E."/>
            <person name="Morin E."/>
            <person name="Grelet G."/>
            <person name="Kuo A."/>
            <person name="Kohler A."/>
            <person name="Daghino S."/>
            <person name="Barry K."/>
            <person name="Choi C."/>
            <person name="Cichocki N."/>
            <person name="Clum A."/>
            <person name="Copeland A."/>
            <person name="Hainaut M."/>
            <person name="Haridas S."/>
            <person name="Labutti K."/>
            <person name="Lindquist E."/>
            <person name="Lipzen A."/>
            <person name="Khouja H.-R."/>
            <person name="Murat C."/>
            <person name="Ohm R."/>
            <person name="Olson A."/>
            <person name="Spatafora J."/>
            <person name="Veneault-Fourrey C."/>
            <person name="Henrissat B."/>
            <person name="Grigoriev I."/>
            <person name="Martin F."/>
            <person name="Perotto S."/>
        </authorList>
    </citation>
    <scope>NUCLEOTIDE SEQUENCE [LARGE SCALE GENOMIC DNA]</scope>
    <source>
        <strain evidence="6 7">E</strain>
    </source>
</reference>
<dbReference type="Gene3D" id="3.30.565.10">
    <property type="entry name" value="Histidine kinase-like ATPase, C-terminal domain"/>
    <property type="match status" value="1"/>
</dbReference>
<evidence type="ECO:0000313" key="6">
    <source>
        <dbReference type="EMBL" id="PMD52910.1"/>
    </source>
</evidence>
<dbReference type="Pfam" id="PF02518">
    <property type="entry name" value="HATPase_c"/>
    <property type="match status" value="1"/>
</dbReference>
<evidence type="ECO:0000256" key="2">
    <source>
        <dbReference type="PROSITE-ProRule" id="PRU00169"/>
    </source>
</evidence>
<dbReference type="Proteomes" id="UP000235371">
    <property type="component" value="Unassembled WGS sequence"/>
</dbReference>
<dbReference type="OrthoDB" id="60033at2759"/>
<evidence type="ECO:0000313" key="7">
    <source>
        <dbReference type="Proteomes" id="UP000235371"/>
    </source>
</evidence>
<dbReference type="SMART" id="SM00448">
    <property type="entry name" value="REC"/>
    <property type="match status" value="1"/>
</dbReference>
<proteinExistence type="predicted"/>
<evidence type="ECO:0000259" key="4">
    <source>
        <dbReference type="PROSITE" id="PS50109"/>
    </source>
</evidence>
<feature type="domain" description="Response regulatory" evidence="5">
    <location>
        <begin position="916"/>
        <end position="1046"/>
    </location>
</feature>
<protein>
    <submittedName>
        <fullName evidence="6">Putative histidine kinase M2QJp</fullName>
    </submittedName>
</protein>
<dbReference type="InterPro" id="IPR036890">
    <property type="entry name" value="HATPase_C_sf"/>
</dbReference>
<dbReference type="GeneID" id="36579034"/>